<dbReference type="Proteomes" id="UP001215598">
    <property type="component" value="Unassembled WGS sequence"/>
</dbReference>
<accession>A0AAD7I291</accession>
<gene>
    <name evidence="1" type="ORF">B0H16DRAFT_1468500</name>
</gene>
<dbReference type="EMBL" id="JARKIB010000144">
    <property type="protein sequence ID" value="KAJ7732521.1"/>
    <property type="molecule type" value="Genomic_DNA"/>
</dbReference>
<proteinExistence type="predicted"/>
<evidence type="ECO:0008006" key="3">
    <source>
        <dbReference type="Google" id="ProtNLM"/>
    </source>
</evidence>
<evidence type="ECO:0000313" key="1">
    <source>
        <dbReference type="EMBL" id="KAJ7732521.1"/>
    </source>
</evidence>
<comment type="caution">
    <text evidence="1">The sequence shown here is derived from an EMBL/GenBank/DDBJ whole genome shotgun (WGS) entry which is preliminary data.</text>
</comment>
<reference evidence="1" key="1">
    <citation type="submission" date="2023-03" db="EMBL/GenBank/DDBJ databases">
        <title>Massive genome expansion in bonnet fungi (Mycena s.s.) driven by repeated elements and novel gene families across ecological guilds.</title>
        <authorList>
            <consortium name="Lawrence Berkeley National Laboratory"/>
            <person name="Harder C.B."/>
            <person name="Miyauchi S."/>
            <person name="Viragh M."/>
            <person name="Kuo A."/>
            <person name="Thoen E."/>
            <person name="Andreopoulos B."/>
            <person name="Lu D."/>
            <person name="Skrede I."/>
            <person name="Drula E."/>
            <person name="Henrissat B."/>
            <person name="Morin E."/>
            <person name="Kohler A."/>
            <person name="Barry K."/>
            <person name="LaButti K."/>
            <person name="Morin E."/>
            <person name="Salamov A."/>
            <person name="Lipzen A."/>
            <person name="Mereny Z."/>
            <person name="Hegedus B."/>
            <person name="Baldrian P."/>
            <person name="Stursova M."/>
            <person name="Weitz H."/>
            <person name="Taylor A."/>
            <person name="Grigoriev I.V."/>
            <person name="Nagy L.G."/>
            <person name="Martin F."/>
            <person name="Kauserud H."/>
        </authorList>
    </citation>
    <scope>NUCLEOTIDE SEQUENCE</scope>
    <source>
        <strain evidence="1">CBHHK182m</strain>
    </source>
</reference>
<evidence type="ECO:0000313" key="2">
    <source>
        <dbReference type="Proteomes" id="UP001215598"/>
    </source>
</evidence>
<keyword evidence="2" id="KW-1185">Reference proteome</keyword>
<organism evidence="1 2">
    <name type="scientific">Mycena metata</name>
    <dbReference type="NCBI Taxonomy" id="1033252"/>
    <lineage>
        <taxon>Eukaryota</taxon>
        <taxon>Fungi</taxon>
        <taxon>Dikarya</taxon>
        <taxon>Basidiomycota</taxon>
        <taxon>Agaricomycotina</taxon>
        <taxon>Agaricomycetes</taxon>
        <taxon>Agaricomycetidae</taxon>
        <taxon>Agaricales</taxon>
        <taxon>Marasmiineae</taxon>
        <taxon>Mycenaceae</taxon>
        <taxon>Mycena</taxon>
    </lineage>
</organism>
<dbReference type="AlphaFoldDB" id="A0AAD7I291"/>
<name>A0AAD7I291_9AGAR</name>
<sequence length="861" mass="96486">MSIHSLPVELLSFVFVLANLPLCRHWWLFADFKLVASRVCRRWRSIVDGTSALWTALPVTRGTSAEFVDYFFRRSNGVAVEVYINLQSFSRMPGRVSDMRQMVELKDLSSFCTLIVPVLSFHDSSIRRLVVKGEHVGDLQHVLRAFTSTGGRHLTDLAVSIPRRWMQHFSHLEPLANNEMELLPIPHLDTLALAGVRFLEPTATFTSLASLHFTGLFLPLSWCLLSRALASASGLRKLVMINLNCPDCDGVAPLVLPCLEIFVFGCSGGEFDTKILKALELPAVSRLTLRVMGGTMQHLAPLSKVVSQWMVSHSSHAETLVLETSETFANVSSLLIAKSLAFPRLKIIEALCVVEDLHARGIVKDFKVEVFAAHHRFFCGYRNISRPRETTMVPGCYRRTFVLIDDYTPYDDNTARDCLFVKSRSGPTAIAVGNADPYPLLGYLSCPPICRTRMNLSLSPWFDLHLFILWLRVLPFGEISVHMAVYDYYLALLLVLLQNLLLFQELMSILARIPYDVLQELVDTYLASVPNPRCISSSLDNARYWKYVRIRRTTKMACILWTLEHSRSLHPLYLDIYLDGVPPGISHFFWIHGWMHVVHRLDIHLTDAAALHMLHSAMENCPAPALASFTLAFHVNVIQPGPNLMPSFPRRIAFDEYDFATRGSGGSHAIYLRHFGRAPTLYPSGGRVIPVFGACTSFDHLDHPQDQSDIFALELLPARFFSGITHLTVVNPRMRGYTSRSWDFDASGLFSMFSGLRYLDISQTSGKLVRDLARVASASVISGRGILYPSLRAVMFPAAKFDIIVDIAKSFGCSDASDGSSLALRSLSMSASEYAGPLTAVAFTQSTWLKEHVAHFEMIYT</sequence>
<protein>
    <recommendedName>
        <fullName evidence="3">F-box domain-containing protein</fullName>
    </recommendedName>
</protein>